<evidence type="ECO:0000256" key="17">
    <source>
        <dbReference type="SAM" id="Phobius"/>
    </source>
</evidence>
<protein>
    <recommendedName>
        <fullName evidence="5">NADH dehydrogenase [ubiquinone] 1 alpha subcomplex subunit 3</fullName>
    </recommendedName>
    <alternativeName>
        <fullName evidence="15">Complex I-B9</fullName>
    </alternativeName>
    <alternativeName>
        <fullName evidence="16">NADH-ubiquinone oxidoreductase B9 subunit</fullName>
    </alternativeName>
</protein>
<evidence type="ECO:0000256" key="15">
    <source>
        <dbReference type="ARBA" id="ARBA00031425"/>
    </source>
</evidence>
<dbReference type="PANTHER" id="PTHR15221:SF0">
    <property type="entry name" value="NADH DEHYDROGENASE [UBIQUINONE] 1 ALPHA SUBCOMPLEX SUBUNIT 3"/>
    <property type="match status" value="1"/>
</dbReference>
<evidence type="ECO:0000256" key="11">
    <source>
        <dbReference type="ARBA" id="ARBA00022989"/>
    </source>
</evidence>
<keyword evidence="11 17" id="KW-1133">Transmembrane helix</keyword>
<evidence type="ECO:0000256" key="7">
    <source>
        <dbReference type="ARBA" id="ARBA00022660"/>
    </source>
</evidence>
<evidence type="ECO:0000256" key="2">
    <source>
        <dbReference type="ARBA" id="ARBA00004434"/>
    </source>
</evidence>
<keyword evidence="13" id="KW-0496">Mitochondrion</keyword>
<keyword evidence="8 17" id="KW-0812">Transmembrane</keyword>
<evidence type="ECO:0000256" key="1">
    <source>
        <dbReference type="ARBA" id="ARBA00003195"/>
    </source>
</evidence>
<evidence type="ECO:0000256" key="10">
    <source>
        <dbReference type="ARBA" id="ARBA00022982"/>
    </source>
</evidence>
<name>V9LL28_CALMI</name>
<evidence type="ECO:0000256" key="8">
    <source>
        <dbReference type="ARBA" id="ARBA00022692"/>
    </source>
</evidence>
<dbReference type="GO" id="GO:0045271">
    <property type="term" value="C:respiratory chain complex I"/>
    <property type="evidence" value="ECO:0007669"/>
    <property type="project" value="InterPro"/>
</dbReference>
<comment type="subunit">
    <text evidence="4">Complex I is composed of 45 different subunits.</text>
</comment>
<organism evidence="18">
    <name type="scientific">Callorhinchus milii</name>
    <name type="common">Ghost shark</name>
    <dbReference type="NCBI Taxonomy" id="7868"/>
    <lineage>
        <taxon>Eukaryota</taxon>
        <taxon>Metazoa</taxon>
        <taxon>Chordata</taxon>
        <taxon>Craniata</taxon>
        <taxon>Vertebrata</taxon>
        <taxon>Chondrichthyes</taxon>
        <taxon>Holocephali</taxon>
        <taxon>Chimaeriformes</taxon>
        <taxon>Callorhinchidae</taxon>
        <taxon>Callorhinchus</taxon>
    </lineage>
</organism>
<dbReference type="PANTHER" id="PTHR15221">
    <property type="entry name" value="NADH DEHYDROGENASE [UBIQUINONE] 1 ALPHA SUBCOMPLEX SUBUNIT 3"/>
    <property type="match status" value="1"/>
</dbReference>
<keyword evidence="6" id="KW-0813">Transport</keyword>
<dbReference type="AlphaFoldDB" id="V9LL28"/>
<evidence type="ECO:0000256" key="9">
    <source>
        <dbReference type="ARBA" id="ARBA00022792"/>
    </source>
</evidence>
<comment type="similarity">
    <text evidence="3">Belongs to the complex I NDUFA3 subunit family.</text>
</comment>
<evidence type="ECO:0000256" key="14">
    <source>
        <dbReference type="ARBA" id="ARBA00023136"/>
    </source>
</evidence>
<dbReference type="EMBL" id="JW881734">
    <property type="protein sequence ID" value="AFP14251.1"/>
    <property type="molecule type" value="mRNA"/>
</dbReference>
<evidence type="ECO:0000313" key="18">
    <source>
        <dbReference type="EMBL" id="AFP14251.1"/>
    </source>
</evidence>
<accession>V9LL28</accession>
<sequence>MDRQECEKGEREMAAFINFLRVSWAKEPVIVAASGIAAFAVLFPVFSPYTTLQGKINRATPYTYPVPLRDDGSCPDVPTHPSEPKGPDLRWLKAF</sequence>
<evidence type="ECO:0000256" key="5">
    <source>
        <dbReference type="ARBA" id="ARBA00016391"/>
    </source>
</evidence>
<evidence type="ECO:0000256" key="4">
    <source>
        <dbReference type="ARBA" id="ARBA00011533"/>
    </source>
</evidence>
<evidence type="ECO:0000256" key="13">
    <source>
        <dbReference type="ARBA" id="ARBA00023128"/>
    </source>
</evidence>
<comment type="function">
    <text evidence="1">Accessory subunit of the mitochondrial membrane respiratory chain NADH dehydrogenase (Complex I), that is believed not to be involved in catalysis. Complex I functions in the transfer of electrons from NADH to the respiratory chain. The immediate electron acceptor for the enzyme is believed to be ubiquinone.</text>
</comment>
<keyword evidence="9" id="KW-0999">Mitochondrion inner membrane</keyword>
<proteinExistence type="evidence at transcript level"/>
<dbReference type="Pfam" id="PF14987">
    <property type="entry name" value="NADHdh_A3"/>
    <property type="match status" value="1"/>
</dbReference>
<feature type="transmembrane region" description="Helical" evidence="17">
    <location>
        <begin position="29"/>
        <end position="49"/>
    </location>
</feature>
<keyword evidence="14 17" id="KW-0472">Membrane</keyword>
<reference evidence="18" key="1">
    <citation type="journal article" date="2014" name="Nature">
        <title>Elephant shark genome provides unique insights into gnathostome evolution.</title>
        <authorList>
            <consortium name="International Elephant Shark Genome Sequencing Consortium"/>
            <person name="Venkatesh B."/>
            <person name="Lee A.P."/>
            <person name="Ravi V."/>
            <person name="Maurya A.K."/>
            <person name="Lian M.M."/>
            <person name="Swann J.B."/>
            <person name="Ohta Y."/>
            <person name="Flajnik M.F."/>
            <person name="Sutoh Y."/>
            <person name="Kasahara M."/>
            <person name="Hoon S."/>
            <person name="Gangu V."/>
            <person name="Roy S.W."/>
            <person name="Irimia M."/>
            <person name="Korzh V."/>
            <person name="Kondrychyn I."/>
            <person name="Lim Z.W."/>
            <person name="Tay B.H."/>
            <person name="Tohari S."/>
            <person name="Kong K.W."/>
            <person name="Ho S."/>
            <person name="Lorente-Galdos B."/>
            <person name="Quilez J."/>
            <person name="Marques-Bonet T."/>
            <person name="Raney B.J."/>
            <person name="Ingham P.W."/>
            <person name="Tay A."/>
            <person name="Hillier L.W."/>
            <person name="Minx P."/>
            <person name="Boehm T."/>
            <person name="Wilson R.K."/>
            <person name="Brenner S."/>
            <person name="Warren W.C."/>
        </authorList>
    </citation>
    <scope>NUCLEOTIDE SEQUENCE</scope>
    <source>
        <tissue evidence="18">Intestine</tissue>
    </source>
</reference>
<keyword evidence="10" id="KW-0249">Electron transport</keyword>
<evidence type="ECO:0000256" key="12">
    <source>
        <dbReference type="ARBA" id="ARBA00022990"/>
    </source>
</evidence>
<evidence type="ECO:0000256" key="16">
    <source>
        <dbReference type="ARBA" id="ARBA00032035"/>
    </source>
</evidence>
<dbReference type="GO" id="GO:0005743">
    <property type="term" value="C:mitochondrial inner membrane"/>
    <property type="evidence" value="ECO:0007669"/>
    <property type="project" value="UniProtKB-SubCell"/>
</dbReference>
<evidence type="ECO:0000256" key="3">
    <source>
        <dbReference type="ARBA" id="ARBA00008253"/>
    </source>
</evidence>
<keyword evidence="18" id="KW-0830">Ubiquinone</keyword>
<evidence type="ECO:0000256" key="6">
    <source>
        <dbReference type="ARBA" id="ARBA00022448"/>
    </source>
</evidence>
<comment type="subcellular location">
    <subcellularLocation>
        <location evidence="2">Mitochondrion inner membrane</location>
        <topology evidence="2">Single-pass membrane protein</topology>
    </subcellularLocation>
</comment>
<keyword evidence="7" id="KW-0679">Respiratory chain</keyword>
<dbReference type="InterPro" id="IPR026626">
    <property type="entry name" value="NDUFA3"/>
</dbReference>
<keyword evidence="12" id="KW-0007">Acetylation</keyword>